<dbReference type="KEGG" id="buu:WS70_25400"/>
<gene>
    <name evidence="1" type="ORF">WS70_25400</name>
</gene>
<accession>A0A1B4FQ89</accession>
<evidence type="ECO:0000313" key="2">
    <source>
        <dbReference type="Proteomes" id="UP000062519"/>
    </source>
</evidence>
<name>A0A1B4FQ89_9BURK</name>
<reference evidence="1 2" key="1">
    <citation type="submission" date="2015-12" db="EMBL/GenBank/DDBJ databases">
        <title>Diversity of Burkholderia near neighbor genomes.</title>
        <authorList>
            <person name="Sahl J."/>
            <person name="Wagner D."/>
            <person name="Keim P."/>
        </authorList>
    </citation>
    <scope>NUCLEOTIDE SEQUENCE [LARGE SCALE GENOMIC DNA]</scope>
    <source>
        <strain evidence="1 2">BDU6</strain>
    </source>
</reference>
<evidence type="ECO:0000313" key="1">
    <source>
        <dbReference type="EMBL" id="AOJ05819.1"/>
    </source>
</evidence>
<dbReference type="EMBL" id="CP013387">
    <property type="protein sequence ID" value="AOJ05819.1"/>
    <property type="molecule type" value="Genomic_DNA"/>
</dbReference>
<sequence length="80" mass="8741">MTRPSGSDLAIAVPEYCEAHGGVVLRNSNVPGGASVVEPVDFRNATHTGETQRWRETADQRDNDLLIDSIKLTFTPAYPK</sequence>
<protein>
    <submittedName>
        <fullName evidence="1">Uncharacterized protein</fullName>
    </submittedName>
</protein>
<keyword evidence="2" id="KW-1185">Reference proteome</keyword>
<dbReference type="AlphaFoldDB" id="A0A1B4FQ89"/>
<dbReference type="Proteomes" id="UP000062519">
    <property type="component" value="Chromosome 2"/>
</dbReference>
<proteinExistence type="predicted"/>
<organism evidence="1 2">
    <name type="scientific">Burkholderia mayonis</name>
    <dbReference type="NCBI Taxonomy" id="1385591"/>
    <lineage>
        <taxon>Bacteria</taxon>
        <taxon>Pseudomonadati</taxon>
        <taxon>Pseudomonadota</taxon>
        <taxon>Betaproteobacteria</taxon>
        <taxon>Burkholderiales</taxon>
        <taxon>Burkholderiaceae</taxon>
        <taxon>Burkholderia</taxon>
        <taxon>pseudomallei group</taxon>
    </lineage>
</organism>